<dbReference type="InterPro" id="IPR057678">
    <property type="entry name" value="DUF7918"/>
</dbReference>
<evidence type="ECO:0000259" key="2">
    <source>
        <dbReference type="Pfam" id="PF25534"/>
    </source>
</evidence>
<proteinExistence type="predicted"/>
<evidence type="ECO:0000313" key="4">
    <source>
        <dbReference type="Proteomes" id="UP001309876"/>
    </source>
</evidence>
<dbReference type="PANTHER" id="PTHR36223">
    <property type="entry name" value="BETA-LACTAMASE-TYPE TRANSPEPTIDASE FOLD DOMAIN CONTAINING PROTEIN"/>
    <property type="match status" value="1"/>
</dbReference>
<organism evidence="3 4">
    <name type="scientific">Lithohypha guttulata</name>
    <dbReference type="NCBI Taxonomy" id="1690604"/>
    <lineage>
        <taxon>Eukaryota</taxon>
        <taxon>Fungi</taxon>
        <taxon>Dikarya</taxon>
        <taxon>Ascomycota</taxon>
        <taxon>Pezizomycotina</taxon>
        <taxon>Eurotiomycetes</taxon>
        <taxon>Chaetothyriomycetidae</taxon>
        <taxon>Chaetothyriales</taxon>
        <taxon>Trichomeriaceae</taxon>
        <taxon>Lithohypha</taxon>
    </lineage>
</organism>
<evidence type="ECO:0000313" key="3">
    <source>
        <dbReference type="EMBL" id="KAK5091570.1"/>
    </source>
</evidence>
<feature type="region of interest" description="Disordered" evidence="1">
    <location>
        <begin position="154"/>
        <end position="179"/>
    </location>
</feature>
<dbReference type="Pfam" id="PF25534">
    <property type="entry name" value="DUF7918"/>
    <property type="match status" value="1"/>
</dbReference>
<protein>
    <recommendedName>
        <fullName evidence="2">DUF7918 domain-containing protein</fullName>
    </recommendedName>
</protein>
<keyword evidence="4" id="KW-1185">Reference proteome</keyword>
<dbReference type="Proteomes" id="UP001309876">
    <property type="component" value="Unassembled WGS sequence"/>
</dbReference>
<gene>
    <name evidence="3" type="ORF">LTR05_001755</name>
</gene>
<dbReference type="AlphaFoldDB" id="A0AAN7T879"/>
<name>A0AAN7T879_9EURO</name>
<accession>A0AAN7T879</accession>
<feature type="region of interest" description="Disordered" evidence="1">
    <location>
        <begin position="259"/>
        <end position="305"/>
    </location>
</feature>
<evidence type="ECO:0000256" key="1">
    <source>
        <dbReference type="SAM" id="MobiDB-lite"/>
    </source>
</evidence>
<sequence length="305" mass="35141">MVELDHFDVHIIQDDQPAKEHLDSQAEETATSATRYAEIREDKNFEIRLTVKETFRLDDFDALSVEITFDGEHAGALCYPRAHFTLGKPYTDSVAGFSKLVDGKTIMKNFYFAETATRHVTSDEQLDDLRERFKDQGSIRVEISRVSGYSFIRTENDEEDNQDKRYPKSLVKENGSTSKASFTTTEKHEIVYTFATTKEESPMATFCFKYRTIGKFARLTAEYPGETIVIEDDMDVAAENERLKQEVGELRARVKKEEAEDYRNTRQRKRKRLEVANGGEVEMIDERPATRRKPASEDEVVVLED</sequence>
<comment type="caution">
    <text evidence="3">The sequence shown here is derived from an EMBL/GenBank/DDBJ whole genome shotgun (WGS) entry which is preliminary data.</text>
</comment>
<reference evidence="3 4" key="1">
    <citation type="submission" date="2023-08" db="EMBL/GenBank/DDBJ databases">
        <title>Black Yeasts Isolated from many extreme environments.</title>
        <authorList>
            <person name="Coleine C."/>
            <person name="Stajich J.E."/>
            <person name="Selbmann L."/>
        </authorList>
    </citation>
    <scope>NUCLEOTIDE SEQUENCE [LARGE SCALE GENOMIC DNA]</scope>
    <source>
        <strain evidence="3 4">CCFEE 5910</strain>
    </source>
</reference>
<dbReference type="EMBL" id="JAVRRJ010000001">
    <property type="protein sequence ID" value="KAK5091570.1"/>
    <property type="molecule type" value="Genomic_DNA"/>
</dbReference>
<dbReference type="PANTHER" id="PTHR36223:SF1">
    <property type="entry name" value="TRANSCRIPTION ELONGATION FACTOR EAF N-TERMINAL DOMAIN-CONTAINING PROTEIN"/>
    <property type="match status" value="1"/>
</dbReference>
<feature type="domain" description="DUF7918" evidence="2">
    <location>
        <begin position="7"/>
        <end position="213"/>
    </location>
</feature>